<dbReference type="EMBL" id="LLVT01000001">
    <property type="protein sequence ID" value="KSW13139.1"/>
    <property type="molecule type" value="Genomic_DNA"/>
</dbReference>
<dbReference type="RefSeq" id="WP_060565914.1">
    <property type="nucleotide sequence ID" value="NZ_CP040006.1"/>
</dbReference>
<comment type="caution">
    <text evidence="1">The sequence shown here is derived from an EMBL/GenBank/DDBJ whole genome shotgun (WGS) entry which is preliminary data.</text>
</comment>
<accession>A0A0V8RYN2</accession>
<dbReference type="OrthoDB" id="3261064at2"/>
<evidence type="ECO:0000313" key="1">
    <source>
        <dbReference type="EMBL" id="KSW13139.1"/>
    </source>
</evidence>
<gene>
    <name evidence="1" type="ORF">APY09_01905</name>
</gene>
<organism evidence="1 2">
    <name type="scientific">Schaalia odontolytica</name>
    <dbReference type="NCBI Taxonomy" id="1660"/>
    <lineage>
        <taxon>Bacteria</taxon>
        <taxon>Bacillati</taxon>
        <taxon>Actinomycetota</taxon>
        <taxon>Actinomycetes</taxon>
        <taxon>Actinomycetales</taxon>
        <taxon>Actinomycetaceae</taxon>
        <taxon>Schaalia</taxon>
    </lineage>
</organism>
<reference evidence="1 2" key="1">
    <citation type="submission" date="2015-10" db="EMBL/GenBank/DDBJ databases">
        <title>Draft Genome of Actinomyces odontolyticus subsp. actinosynbacter strain XH001.</title>
        <authorList>
            <person name="Mclean J.S."/>
            <person name="He X."/>
        </authorList>
    </citation>
    <scope>NUCLEOTIDE SEQUENCE [LARGE SCALE GENOMIC DNA]</scope>
    <source>
        <strain evidence="1 2">XH001</strain>
    </source>
</reference>
<dbReference type="Proteomes" id="UP000054686">
    <property type="component" value="Unassembled WGS sequence"/>
</dbReference>
<protein>
    <submittedName>
        <fullName evidence="1">Uncharacterized protein</fullName>
    </submittedName>
</protein>
<dbReference type="AlphaFoldDB" id="A0A0V8RYN2"/>
<evidence type="ECO:0000313" key="2">
    <source>
        <dbReference type="Proteomes" id="UP000054686"/>
    </source>
</evidence>
<proteinExistence type="predicted"/>
<sequence>MGSRLGVLLKTYSGWEIYYNHSAAQTVGLDIAIDGMEATYERVRRMSPMGVDDPHAWKGATWIEGTLLIDETRKLVVWAEESEALYMPRLINYLVEHTWPGWTAAWSAEGTRGTLWAAGVDPATIFTHRSDRLPCDRAPSLEPWDEWHGVDPITVRMADGTLATWRAYGFLDDLTGCGPENFLALAREVASRLPDESDAWEQTTDDHVPTTGIFVDYQARSLRWWSLQDRDMHLEDFDALWPGWTLTSSSDDYSWHQELTGQVFRTWADDVNECRSWIERAIEEGTRANPLASLANALSGQGHEISPYASTLVFVPSKRHAAMETFDRLLNAVRDAPLKPARIIDRHGTITPPLEEGEAGF</sequence>
<name>A0A0V8RYN2_9ACTO</name>